<dbReference type="Proteomes" id="UP000823616">
    <property type="component" value="Unassembled WGS sequence"/>
</dbReference>
<comment type="caution">
    <text evidence="8">The sequence shown here is derived from an EMBL/GenBank/DDBJ whole genome shotgun (WGS) entry which is preliminary data.</text>
</comment>
<keyword evidence="2" id="KW-1003">Cell membrane</keyword>
<feature type="domain" description="ABC-2 type transporter transmembrane" evidence="7">
    <location>
        <begin position="52"/>
        <end position="197"/>
    </location>
</feature>
<comment type="subcellular location">
    <subcellularLocation>
        <location evidence="1">Cell membrane</location>
        <topology evidence="1">Multi-pass membrane protein</topology>
    </subcellularLocation>
</comment>
<dbReference type="PANTHER" id="PTHR30294">
    <property type="entry name" value="MEMBRANE COMPONENT OF ABC TRANSPORTER YHHJ-RELATED"/>
    <property type="match status" value="1"/>
</dbReference>
<feature type="transmembrane region" description="Helical" evidence="6">
    <location>
        <begin position="135"/>
        <end position="153"/>
    </location>
</feature>
<evidence type="ECO:0000256" key="5">
    <source>
        <dbReference type="ARBA" id="ARBA00023136"/>
    </source>
</evidence>
<reference evidence="8" key="1">
    <citation type="submission" date="2020-10" db="EMBL/GenBank/DDBJ databases">
        <authorList>
            <person name="Gilroy R."/>
        </authorList>
    </citation>
    <scope>NUCLEOTIDE SEQUENCE</scope>
    <source>
        <strain evidence="8">B3-4054</strain>
    </source>
</reference>
<proteinExistence type="predicted"/>
<organism evidence="8 9">
    <name type="scientific">Candidatus Avitreponema avistercoris</name>
    <dbReference type="NCBI Taxonomy" id="2840705"/>
    <lineage>
        <taxon>Bacteria</taxon>
        <taxon>Pseudomonadati</taxon>
        <taxon>Spirochaetota</taxon>
        <taxon>Spirochaetia</taxon>
        <taxon>Spirochaetales</taxon>
        <taxon>Candidatus Avitreponema</taxon>
    </lineage>
</organism>
<evidence type="ECO:0000313" key="9">
    <source>
        <dbReference type="Proteomes" id="UP000823616"/>
    </source>
</evidence>
<evidence type="ECO:0000256" key="6">
    <source>
        <dbReference type="SAM" id="Phobius"/>
    </source>
</evidence>
<feature type="transmembrane region" description="Helical" evidence="6">
    <location>
        <begin position="51"/>
        <end position="73"/>
    </location>
</feature>
<dbReference type="AlphaFoldDB" id="A0A9D9ENT9"/>
<dbReference type="GO" id="GO:0140359">
    <property type="term" value="F:ABC-type transporter activity"/>
    <property type="evidence" value="ECO:0007669"/>
    <property type="project" value="InterPro"/>
</dbReference>
<sequence>MRSHALVIARRETGAYFSGPMVYIVTGLFLVFSGFLFFSTFFLLNRAELRSFFSLLPVLFSFFIPALTMRLFAEETRSGSFETLVTLPVSAAEIVLGKFLAGWLSACTLLAPTLVYAATAAFFGDLDPGPVVGGYLGAVLLASAFSAAGIFASSLTRNQIIAFFTAFAVCIVLTMIDQAAVFLPSGFADAAAFLSASAHFSSVSRGIIDSRDLVYFFSLTALFFVLAVRTVERGRAK</sequence>
<dbReference type="InterPro" id="IPR051449">
    <property type="entry name" value="ABC-2_transporter_component"/>
</dbReference>
<dbReference type="InterPro" id="IPR013525">
    <property type="entry name" value="ABC2_TM"/>
</dbReference>
<gene>
    <name evidence="8" type="ORF">IAA96_02630</name>
</gene>
<evidence type="ECO:0000256" key="1">
    <source>
        <dbReference type="ARBA" id="ARBA00004651"/>
    </source>
</evidence>
<protein>
    <submittedName>
        <fullName evidence="8">ABC transporter permease subunit</fullName>
    </submittedName>
</protein>
<evidence type="ECO:0000256" key="3">
    <source>
        <dbReference type="ARBA" id="ARBA00022692"/>
    </source>
</evidence>
<keyword evidence="3 6" id="KW-0812">Transmembrane</keyword>
<dbReference type="PANTHER" id="PTHR30294:SF29">
    <property type="entry name" value="MULTIDRUG ABC TRANSPORTER PERMEASE YBHS-RELATED"/>
    <property type="match status" value="1"/>
</dbReference>
<evidence type="ECO:0000259" key="7">
    <source>
        <dbReference type="Pfam" id="PF12698"/>
    </source>
</evidence>
<evidence type="ECO:0000256" key="4">
    <source>
        <dbReference type="ARBA" id="ARBA00022989"/>
    </source>
</evidence>
<feature type="transmembrane region" description="Helical" evidence="6">
    <location>
        <begin position="160"/>
        <end position="183"/>
    </location>
</feature>
<dbReference type="Pfam" id="PF12698">
    <property type="entry name" value="ABC2_membrane_3"/>
    <property type="match status" value="1"/>
</dbReference>
<reference evidence="8" key="2">
    <citation type="journal article" date="2021" name="PeerJ">
        <title>Extensive microbial diversity within the chicken gut microbiome revealed by metagenomics and culture.</title>
        <authorList>
            <person name="Gilroy R."/>
            <person name="Ravi A."/>
            <person name="Getino M."/>
            <person name="Pursley I."/>
            <person name="Horton D.L."/>
            <person name="Alikhan N.F."/>
            <person name="Baker D."/>
            <person name="Gharbi K."/>
            <person name="Hall N."/>
            <person name="Watson M."/>
            <person name="Adriaenssens E.M."/>
            <person name="Foster-Nyarko E."/>
            <person name="Jarju S."/>
            <person name="Secka A."/>
            <person name="Antonio M."/>
            <person name="Oren A."/>
            <person name="Chaudhuri R.R."/>
            <person name="La Ragione R."/>
            <person name="Hildebrand F."/>
            <person name="Pallen M.J."/>
        </authorList>
    </citation>
    <scope>NUCLEOTIDE SEQUENCE</scope>
    <source>
        <strain evidence="8">B3-4054</strain>
    </source>
</reference>
<name>A0A9D9ENT9_9SPIR</name>
<feature type="transmembrane region" description="Helical" evidence="6">
    <location>
        <begin position="213"/>
        <end position="231"/>
    </location>
</feature>
<accession>A0A9D9ENT9</accession>
<feature type="transmembrane region" description="Helical" evidence="6">
    <location>
        <begin position="21"/>
        <end position="45"/>
    </location>
</feature>
<dbReference type="GO" id="GO:0005886">
    <property type="term" value="C:plasma membrane"/>
    <property type="evidence" value="ECO:0007669"/>
    <property type="project" value="UniProtKB-SubCell"/>
</dbReference>
<evidence type="ECO:0000313" key="8">
    <source>
        <dbReference type="EMBL" id="MBO8449981.1"/>
    </source>
</evidence>
<evidence type="ECO:0000256" key="2">
    <source>
        <dbReference type="ARBA" id="ARBA00022475"/>
    </source>
</evidence>
<dbReference type="EMBL" id="JADIMS010000043">
    <property type="protein sequence ID" value="MBO8449981.1"/>
    <property type="molecule type" value="Genomic_DNA"/>
</dbReference>
<keyword evidence="4 6" id="KW-1133">Transmembrane helix</keyword>
<keyword evidence="5 6" id="KW-0472">Membrane</keyword>
<feature type="transmembrane region" description="Helical" evidence="6">
    <location>
        <begin position="100"/>
        <end position="123"/>
    </location>
</feature>